<sequence length="214" mass="22610">MKRILAILLASAVLLTACSSGDGNVDSETSSGAVADIVSDIEEGASEIIDDIVPDGSDVESAAPDGETPAEGDNGNGLPSNSTADQLVPDEGSDTSFTQTGNVYKMINGTNAYFVIAQDFSSVEEGKARDEAIETAVKNAINTEYKEGYYCVAAVVAPESENSFDVTAKRNDFTVQIYKRQTPKATETGAGESVKKEVTLKDQSLQEYLETQGK</sequence>
<dbReference type="Proteomes" id="UP000886785">
    <property type="component" value="Unassembled WGS sequence"/>
</dbReference>
<feature type="signal peptide" evidence="2">
    <location>
        <begin position="1"/>
        <end position="22"/>
    </location>
</feature>
<dbReference type="PROSITE" id="PS51257">
    <property type="entry name" value="PROKAR_LIPOPROTEIN"/>
    <property type="match status" value="1"/>
</dbReference>
<organism evidence="3 4">
    <name type="scientific">Candidatus Gallacutalibacter pullicola</name>
    <dbReference type="NCBI Taxonomy" id="2840830"/>
    <lineage>
        <taxon>Bacteria</taxon>
        <taxon>Bacillati</taxon>
        <taxon>Bacillota</taxon>
        <taxon>Clostridia</taxon>
        <taxon>Eubacteriales</taxon>
        <taxon>Candidatus Gallacutalibacter</taxon>
    </lineage>
</organism>
<evidence type="ECO:0000313" key="4">
    <source>
        <dbReference type="Proteomes" id="UP000886785"/>
    </source>
</evidence>
<gene>
    <name evidence="3" type="ORF">IAA54_11095</name>
</gene>
<evidence type="ECO:0008006" key="5">
    <source>
        <dbReference type="Google" id="ProtNLM"/>
    </source>
</evidence>
<reference evidence="3" key="1">
    <citation type="submission" date="2020-10" db="EMBL/GenBank/DDBJ databases">
        <authorList>
            <person name="Gilroy R."/>
        </authorList>
    </citation>
    <scope>NUCLEOTIDE SEQUENCE</scope>
    <source>
        <strain evidence="3">ChiSjej1B19-7085</strain>
    </source>
</reference>
<evidence type="ECO:0000313" key="3">
    <source>
        <dbReference type="EMBL" id="HIR58199.1"/>
    </source>
</evidence>
<reference evidence="3" key="2">
    <citation type="journal article" date="2021" name="PeerJ">
        <title>Extensive microbial diversity within the chicken gut microbiome revealed by metagenomics and culture.</title>
        <authorList>
            <person name="Gilroy R."/>
            <person name="Ravi A."/>
            <person name="Getino M."/>
            <person name="Pursley I."/>
            <person name="Horton D.L."/>
            <person name="Alikhan N.F."/>
            <person name="Baker D."/>
            <person name="Gharbi K."/>
            <person name="Hall N."/>
            <person name="Watson M."/>
            <person name="Adriaenssens E.M."/>
            <person name="Foster-Nyarko E."/>
            <person name="Jarju S."/>
            <person name="Secka A."/>
            <person name="Antonio M."/>
            <person name="Oren A."/>
            <person name="Chaudhuri R.R."/>
            <person name="La Ragione R."/>
            <person name="Hildebrand F."/>
            <person name="Pallen M.J."/>
        </authorList>
    </citation>
    <scope>NUCLEOTIDE SEQUENCE</scope>
    <source>
        <strain evidence="3">ChiSjej1B19-7085</strain>
    </source>
</reference>
<name>A0A9D1DSD1_9FIRM</name>
<evidence type="ECO:0000256" key="2">
    <source>
        <dbReference type="SAM" id="SignalP"/>
    </source>
</evidence>
<evidence type="ECO:0000256" key="1">
    <source>
        <dbReference type="SAM" id="MobiDB-lite"/>
    </source>
</evidence>
<proteinExistence type="predicted"/>
<comment type="caution">
    <text evidence="3">The sequence shown here is derived from an EMBL/GenBank/DDBJ whole genome shotgun (WGS) entry which is preliminary data.</text>
</comment>
<feature type="chain" id="PRO_5039007025" description="Lipoprotein" evidence="2">
    <location>
        <begin position="23"/>
        <end position="214"/>
    </location>
</feature>
<dbReference type="AlphaFoldDB" id="A0A9D1DSD1"/>
<accession>A0A9D1DSD1</accession>
<dbReference type="EMBL" id="DVHF01000144">
    <property type="protein sequence ID" value="HIR58199.1"/>
    <property type="molecule type" value="Genomic_DNA"/>
</dbReference>
<feature type="region of interest" description="Disordered" evidence="1">
    <location>
        <begin position="49"/>
        <end position="95"/>
    </location>
</feature>
<keyword evidence="2" id="KW-0732">Signal</keyword>
<protein>
    <recommendedName>
        <fullName evidence="5">Lipoprotein</fullName>
    </recommendedName>
</protein>